<protein>
    <submittedName>
        <fullName evidence="1">Uncharacterized protein</fullName>
    </submittedName>
</protein>
<name>A0AAE7W9J5_9CAUD</name>
<keyword evidence="2" id="KW-1185">Reference proteome</keyword>
<dbReference type="Proteomes" id="UP000827415">
    <property type="component" value="Segment"/>
</dbReference>
<evidence type="ECO:0000313" key="1">
    <source>
        <dbReference type="EMBL" id="QYA57343.1"/>
    </source>
</evidence>
<sequence length="136" mass="15963">MSKKNMRQLGSVNDNHEVLKNLLFQWAVDEFDPDSNPTKIVPPDEVQQTGLLKDEPMGRQWFNYMMNALSRVVYHLYQETHIDETTPATHEIRLSAIERPDWVQVGFVLFRTDENQLDSSGKIYWYEHQAPQIGQE</sequence>
<dbReference type="EMBL" id="MW749004">
    <property type="protein sequence ID" value="QYA57343.1"/>
    <property type="molecule type" value="Genomic_DNA"/>
</dbReference>
<proteinExistence type="predicted"/>
<gene>
    <name evidence="1" type="ORF">ZYZZX_128</name>
</gene>
<evidence type="ECO:0000313" key="2">
    <source>
        <dbReference type="Proteomes" id="UP000827415"/>
    </source>
</evidence>
<organism evidence="1 2">
    <name type="scientific">Hafnia phage vB_HpaM_Zyzzx</name>
    <dbReference type="NCBI Taxonomy" id="2836109"/>
    <lineage>
        <taxon>Viruses</taxon>
        <taxon>Duplodnaviria</taxon>
        <taxon>Heunggongvirae</taxon>
        <taxon>Uroviricota</taxon>
        <taxon>Caudoviricetes</taxon>
        <taxon>Andersonviridae</taxon>
        <taxon>Andersonviridae incertae sedis</taxon>
        <taxon>Daniellevirus</taxon>
        <taxon>Daniellevirus Zyzzx</taxon>
    </lineage>
</organism>
<accession>A0AAE7W9J5</accession>
<reference evidence="1 2" key="1">
    <citation type="submission" date="2021-03" db="EMBL/GenBank/DDBJ databases">
        <authorList>
            <person name="Thompson D.W."/>
            <person name="Brown H.M.F."/>
            <person name="Thompson S.D."/>
            <person name="Grose J.H."/>
        </authorList>
    </citation>
    <scope>NUCLEOTIDE SEQUENCE [LARGE SCALE GENOMIC DNA]</scope>
</reference>